<dbReference type="PANTHER" id="PTHR30032">
    <property type="entry name" value="N-ACETYLMURAMOYL-L-ALANINE AMIDASE-RELATED"/>
    <property type="match status" value="1"/>
</dbReference>
<name>F8N7Z9_9BACT</name>
<dbReference type="EMBL" id="GL945017">
    <property type="protein sequence ID" value="EGN57545.1"/>
    <property type="molecule type" value="Genomic_DNA"/>
</dbReference>
<dbReference type="Pfam" id="PF08486">
    <property type="entry name" value="SpoIID"/>
    <property type="match status" value="1"/>
</dbReference>
<proteinExistence type="predicted"/>
<evidence type="ECO:0000313" key="2">
    <source>
        <dbReference type="EMBL" id="EGN57545.1"/>
    </source>
</evidence>
<dbReference type="InterPro" id="IPR013693">
    <property type="entry name" value="SpoIID/LytB_N"/>
</dbReference>
<dbReference type="InterPro" id="IPR013486">
    <property type="entry name" value="SpoIID/LytB"/>
</dbReference>
<dbReference type="NCBIfam" id="TIGR02669">
    <property type="entry name" value="SpoIID_LytB"/>
    <property type="match status" value="1"/>
</dbReference>
<reference evidence="3" key="1">
    <citation type="journal article" date="2011" name="Stand. Genomic Sci.">
        <title>Non-contiguous finished genome sequence of the opportunistic oral pathogen Prevotella multisaccharivorax type strain (PPPA20).</title>
        <authorList>
            <person name="Pati A."/>
            <person name="Gronow S."/>
            <person name="Lu M."/>
            <person name="Lapidus A."/>
            <person name="Nolan M."/>
            <person name="Lucas S."/>
            <person name="Hammon N."/>
            <person name="Deshpande S."/>
            <person name="Cheng J.F."/>
            <person name="Tapia R."/>
            <person name="Han C."/>
            <person name="Goodwin L."/>
            <person name="Pitluck S."/>
            <person name="Liolios K."/>
            <person name="Pagani I."/>
            <person name="Mavromatis K."/>
            <person name="Mikhailova N."/>
            <person name="Huntemann M."/>
            <person name="Chen A."/>
            <person name="Palaniappan K."/>
            <person name="Land M."/>
            <person name="Hauser L."/>
            <person name="Detter J.C."/>
            <person name="Brambilla E.M."/>
            <person name="Rohde M."/>
            <person name="Goker M."/>
            <person name="Woyke T."/>
            <person name="Bristow J."/>
            <person name="Eisen J.A."/>
            <person name="Markowitz V."/>
            <person name="Hugenholtz P."/>
            <person name="Kyrpides N.C."/>
            <person name="Klenk H.P."/>
            <person name="Ivanova N."/>
        </authorList>
    </citation>
    <scope>NUCLEOTIDE SEQUENCE [LARGE SCALE GENOMIC DNA]</scope>
    <source>
        <strain evidence="3">DSM 17128</strain>
    </source>
</reference>
<evidence type="ECO:0000259" key="1">
    <source>
        <dbReference type="Pfam" id="PF08486"/>
    </source>
</evidence>
<evidence type="ECO:0000313" key="3">
    <source>
        <dbReference type="Proteomes" id="UP000002772"/>
    </source>
</evidence>
<dbReference type="GO" id="GO:0030288">
    <property type="term" value="C:outer membrane-bounded periplasmic space"/>
    <property type="evidence" value="ECO:0007669"/>
    <property type="project" value="TreeGrafter"/>
</dbReference>
<organism evidence="2 3">
    <name type="scientific">Hallella multisaccharivorax DSM 17128</name>
    <dbReference type="NCBI Taxonomy" id="688246"/>
    <lineage>
        <taxon>Bacteria</taxon>
        <taxon>Pseudomonadati</taxon>
        <taxon>Bacteroidota</taxon>
        <taxon>Bacteroidia</taxon>
        <taxon>Bacteroidales</taxon>
        <taxon>Prevotellaceae</taxon>
        <taxon>Hallella</taxon>
    </lineage>
</organism>
<keyword evidence="3" id="KW-1185">Reference proteome</keyword>
<dbReference type="eggNOG" id="COG2385">
    <property type="taxonomic scope" value="Bacteria"/>
</dbReference>
<dbReference type="InterPro" id="IPR051922">
    <property type="entry name" value="Bact_Sporulation_Assoc"/>
</dbReference>
<accession>F8N7Z9</accession>
<feature type="domain" description="Sporulation stage II protein D amidase enhancer LytB N-terminal" evidence="1">
    <location>
        <begin position="117"/>
        <end position="242"/>
    </location>
</feature>
<dbReference type="Proteomes" id="UP000002772">
    <property type="component" value="Unassembled WGS sequence"/>
</dbReference>
<dbReference type="GO" id="GO:0030435">
    <property type="term" value="P:sporulation resulting in formation of a cellular spore"/>
    <property type="evidence" value="ECO:0007669"/>
    <property type="project" value="InterPro"/>
</dbReference>
<protein>
    <submittedName>
        <fullName evidence="2">SpoIID/LytB domain protein</fullName>
    </submittedName>
</protein>
<gene>
    <name evidence="2" type="ORF">Premu_2155</name>
</gene>
<dbReference type="AlphaFoldDB" id="F8N7Z9"/>
<dbReference type="PANTHER" id="PTHR30032:SF4">
    <property type="entry name" value="AMIDASE ENHANCER"/>
    <property type="match status" value="1"/>
</dbReference>
<dbReference type="STRING" id="688246.Premu_2155"/>
<sequence length="467" mass="51904">MKHISFILPFMSNAVLHKPNPLTEPVVHVGIVGGHTISFSLNGPYTLNGTPMTGDLEATVAHGLIHLNGEAYTCLLFSPAGEESSFSLHDVTIGVNFHWERKETQTFRGALKLIADKGKLWAVNIIQVEQYLESVISSEMSATSNLPLLMAHAVISRSWLLAQIHGDPAKAANVSVSASQIAPSRVAEAATKRIIKWYDHTNHTLFDVCADDHCQRYQGITKATSPHVKEAIDRTHGQILVFNGEICDTRFSKCCGGALEEYQYCWDDRPKPYLRALGDTPSEKIPDLTNEDNARKWILSSPESFCNTQDKRILGQVLNGYDQETTDFYRWHVVYTQQELSALIRKKLDMDLGDILQIIPLKRGKSGRIYELEIIGTRQSVIVGKELEIRRILSESHLLSSAFVVTTVSGPLRDGKTIPSGFRLDGAGWGHGVGLCQIGAAVMGDKGYAYDDILRHYYPNTKIETAW</sequence>
<dbReference type="HOGENOM" id="CLU_609250_0_0_10"/>
<dbReference type="RefSeq" id="WP_007575175.1">
    <property type="nucleotide sequence ID" value="NZ_BPTS01000002.1"/>
</dbReference>